<evidence type="ECO:0000256" key="1">
    <source>
        <dbReference type="SAM" id="MobiDB-lite"/>
    </source>
</evidence>
<reference evidence="2" key="1">
    <citation type="submission" date="2018-02" db="EMBL/GenBank/DDBJ databases">
        <title>Rhizophora mucronata_Transcriptome.</title>
        <authorList>
            <person name="Meera S.P."/>
            <person name="Sreeshan A."/>
            <person name="Augustine A."/>
        </authorList>
    </citation>
    <scope>NUCLEOTIDE SEQUENCE</scope>
    <source>
        <tissue evidence="2">Leaf</tissue>
    </source>
</reference>
<sequence>MDCCSGGGNNQSHGRQNVSHTDRFNEEAESNKGRNFQLAIVDSSNELDCCPYVHSQPIKDPIWR</sequence>
<accession>A0A2P2IIZ6</accession>
<dbReference type="EMBL" id="GGEC01000712">
    <property type="protein sequence ID" value="MBW81195.1"/>
    <property type="molecule type" value="Transcribed_RNA"/>
</dbReference>
<feature type="compositionally biased region" description="Polar residues" evidence="1">
    <location>
        <begin position="10"/>
        <end position="19"/>
    </location>
</feature>
<evidence type="ECO:0000313" key="2">
    <source>
        <dbReference type="EMBL" id="MBW81195.1"/>
    </source>
</evidence>
<organism evidence="2">
    <name type="scientific">Rhizophora mucronata</name>
    <name type="common">Asiatic mangrove</name>
    <dbReference type="NCBI Taxonomy" id="61149"/>
    <lineage>
        <taxon>Eukaryota</taxon>
        <taxon>Viridiplantae</taxon>
        <taxon>Streptophyta</taxon>
        <taxon>Embryophyta</taxon>
        <taxon>Tracheophyta</taxon>
        <taxon>Spermatophyta</taxon>
        <taxon>Magnoliopsida</taxon>
        <taxon>eudicotyledons</taxon>
        <taxon>Gunneridae</taxon>
        <taxon>Pentapetalae</taxon>
        <taxon>rosids</taxon>
        <taxon>fabids</taxon>
        <taxon>Malpighiales</taxon>
        <taxon>Rhizophoraceae</taxon>
        <taxon>Rhizophora</taxon>
    </lineage>
</organism>
<dbReference type="AlphaFoldDB" id="A0A2P2IIZ6"/>
<protein>
    <submittedName>
        <fullName evidence="2">Uncharacterized protein</fullName>
    </submittedName>
</protein>
<proteinExistence type="predicted"/>
<feature type="region of interest" description="Disordered" evidence="1">
    <location>
        <begin position="1"/>
        <end position="33"/>
    </location>
</feature>
<feature type="compositionally biased region" description="Basic and acidic residues" evidence="1">
    <location>
        <begin position="20"/>
        <end position="32"/>
    </location>
</feature>
<name>A0A2P2IIZ6_RHIMU</name>